<proteinExistence type="predicted"/>
<accession>A0A975SM58</accession>
<keyword evidence="3" id="KW-1185">Reference proteome</keyword>
<feature type="compositionally biased region" description="Low complexity" evidence="1">
    <location>
        <begin position="98"/>
        <end position="111"/>
    </location>
</feature>
<reference evidence="2" key="1">
    <citation type="submission" date="2020-11" db="EMBL/GenBank/DDBJ databases">
        <title>Azospira inquinata sp. nov.</title>
        <authorList>
            <person name="Moe W.M."/>
            <person name="Mikes M.C."/>
        </authorList>
    </citation>
    <scope>NUCLEOTIDE SEQUENCE</scope>
    <source>
        <strain evidence="2">Azo-3</strain>
    </source>
</reference>
<organism evidence="2 3">
    <name type="scientific">Azospira inquinata</name>
    <dbReference type="NCBI Taxonomy" id="2785627"/>
    <lineage>
        <taxon>Bacteria</taxon>
        <taxon>Pseudomonadati</taxon>
        <taxon>Pseudomonadota</taxon>
        <taxon>Betaproteobacteria</taxon>
        <taxon>Rhodocyclales</taxon>
        <taxon>Rhodocyclaceae</taxon>
        <taxon>Azospira</taxon>
    </lineage>
</organism>
<evidence type="ECO:0000313" key="2">
    <source>
        <dbReference type="EMBL" id="QWT48892.1"/>
    </source>
</evidence>
<dbReference type="KEGG" id="aiq:Azoinq_13860"/>
<dbReference type="InterPro" id="IPR012467">
    <property type="entry name" value="DUF1684"/>
</dbReference>
<dbReference type="AlphaFoldDB" id="A0A975SM58"/>
<gene>
    <name evidence="2" type="ORF">Azoinq_13860</name>
</gene>
<sequence>MSPTHLNAETPAQLQARHQAWRQAREAELSGPESWLGLAGLYWLEPGANPVGSAGENSVILPRGPARLGALDWEGEAGVYWRPASPGETRREPGGAGAAASADGSPVPADPWAQPLADDREGRPDRVCLGGLVFFLIRRGERLGVRVRDLDWVATRPFGGVPTYPFDPAWRLTGRWEPLEPPQTLLVPDVTGEERPVTVDHGARFTVAGEDYQLLPQSVGPDGVLLVFREWGSGRETYGGGRFLHCPPPEGGRILLDFNRAYNPPCAFTPFATCPLPPPENWLPLAIPAGERKWDGHP</sequence>
<dbReference type="PANTHER" id="PTHR41913">
    <property type="entry name" value="DUF1684 DOMAIN-CONTAINING PROTEIN"/>
    <property type="match status" value="1"/>
</dbReference>
<dbReference type="RefSeq" id="WP_216128314.1">
    <property type="nucleotide sequence ID" value="NZ_CP064782.1"/>
</dbReference>
<evidence type="ECO:0000256" key="1">
    <source>
        <dbReference type="SAM" id="MobiDB-lite"/>
    </source>
</evidence>
<dbReference type="EMBL" id="CP064782">
    <property type="protein sequence ID" value="QWT48892.1"/>
    <property type="molecule type" value="Genomic_DNA"/>
</dbReference>
<dbReference type="Proteomes" id="UP000683428">
    <property type="component" value="Chromosome"/>
</dbReference>
<feature type="region of interest" description="Disordered" evidence="1">
    <location>
        <begin position="82"/>
        <end position="120"/>
    </location>
</feature>
<dbReference type="PANTHER" id="PTHR41913:SF1">
    <property type="entry name" value="DUF1684 DOMAIN-CONTAINING PROTEIN"/>
    <property type="match status" value="1"/>
</dbReference>
<protein>
    <submittedName>
        <fullName evidence="2">DUF1684 domain-containing protein</fullName>
    </submittedName>
</protein>
<dbReference type="Pfam" id="PF07920">
    <property type="entry name" value="DUF1684"/>
    <property type="match status" value="1"/>
</dbReference>
<evidence type="ECO:0000313" key="3">
    <source>
        <dbReference type="Proteomes" id="UP000683428"/>
    </source>
</evidence>
<name>A0A975SM58_9RHOO</name>